<comment type="catalytic activity">
    <reaction evidence="1 5">
        <text>3-dehydroquinate = 3-dehydroshikimate + H2O</text>
        <dbReference type="Rhea" id="RHEA:21096"/>
        <dbReference type="ChEBI" id="CHEBI:15377"/>
        <dbReference type="ChEBI" id="CHEBI:16630"/>
        <dbReference type="ChEBI" id="CHEBI:32364"/>
        <dbReference type="EC" id="4.2.1.10"/>
    </reaction>
</comment>
<keyword evidence="4 5" id="KW-0704">Schiff base</keyword>
<comment type="caution">
    <text evidence="6">The sequence shown here is derived from an EMBL/GenBank/DDBJ whole genome shotgun (WGS) entry which is preliminary data.</text>
</comment>
<dbReference type="SUPFAM" id="SSF51569">
    <property type="entry name" value="Aldolase"/>
    <property type="match status" value="1"/>
</dbReference>
<feature type="active site" description="Proton donor/acceptor" evidence="5">
    <location>
        <position position="133"/>
    </location>
</feature>
<comment type="pathway">
    <text evidence="5">Metabolic intermediate biosynthesis; chorismate biosynthesis; chorismate from D-erythrose 4-phosphate and phosphoenolpyruvate: step 3/7.</text>
</comment>
<name>A0A9Q6HMM5_9STAP</name>
<feature type="binding site" evidence="5">
    <location>
        <position position="70"/>
    </location>
    <ligand>
        <name>3-dehydroquinate</name>
        <dbReference type="ChEBI" id="CHEBI:32364"/>
    </ligand>
</feature>
<accession>A0A9Q6HMM5</accession>
<evidence type="ECO:0000313" key="6">
    <source>
        <dbReference type="EMBL" id="PTI73892.1"/>
    </source>
</evidence>
<comment type="caution">
    <text evidence="5">Lacks conserved residue(s) required for the propagation of feature annotation.</text>
</comment>
<dbReference type="Gene3D" id="3.20.20.70">
    <property type="entry name" value="Aldolase class I"/>
    <property type="match status" value="1"/>
</dbReference>
<dbReference type="GO" id="GO:0046279">
    <property type="term" value="P:3,4-dihydroxybenzoate biosynthetic process"/>
    <property type="evidence" value="ECO:0007669"/>
    <property type="project" value="TreeGrafter"/>
</dbReference>
<comment type="similarity">
    <text evidence="5">Belongs to the type-I 3-dehydroquinase family.</text>
</comment>
<dbReference type="GO" id="GO:0009423">
    <property type="term" value="P:chorismate biosynthetic process"/>
    <property type="evidence" value="ECO:0007669"/>
    <property type="project" value="UniProtKB-UniRule"/>
</dbReference>
<dbReference type="EMBL" id="PZFQ01000057">
    <property type="protein sequence ID" value="PTI73892.1"/>
    <property type="molecule type" value="Genomic_DNA"/>
</dbReference>
<dbReference type="GO" id="GO:0008652">
    <property type="term" value="P:amino acid biosynthetic process"/>
    <property type="evidence" value="ECO:0007669"/>
    <property type="project" value="UniProtKB-KW"/>
</dbReference>
<dbReference type="CDD" id="cd00502">
    <property type="entry name" value="DHQase_I"/>
    <property type="match status" value="1"/>
</dbReference>
<dbReference type="FunFam" id="3.20.20.70:FF:000047">
    <property type="entry name" value="3-dehydroquinate dehydratase"/>
    <property type="match status" value="1"/>
</dbReference>
<evidence type="ECO:0000313" key="7">
    <source>
        <dbReference type="Proteomes" id="UP000241960"/>
    </source>
</evidence>
<keyword evidence="2 5" id="KW-0057">Aromatic amino acid biosynthesis</keyword>
<keyword evidence="5" id="KW-0028">Amino-acid biosynthesis</keyword>
<gene>
    <name evidence="5" type="primary">aroD</name>
    <name evidence="6" type="ORF">BU058_12550</name>
</gene>
<dbReference type="HAMAP" id="MF_00214">
    <property type="entry name" value="AroD"/>
    <property type="match status" value="1"/>
</dbReference>
<dbReference type="RefSeq" id="WP_073504812.1">
    <property type="nucleotide sequence ID" value="NZ_CP018199.1"/>
</dbReference>
<evidence type="ECO:0000256" key="1">
    <source>
        <dbReference type="ARBA" id="ARBA00001864"/>
    </source>
</evidence>
<evidence type="ECO:0000256" key="2">
    <source>
        <dbReference type="ARBA" id="ARBA00023141"/>
    </source>
</evidence>
<dbReference type="NCBIfam" id="TIGR01093">
    <property type="entry name" value="aroD"/>
    <property type="match status" value="1"/>
</dbReference>
<evidence type="ECO:0000256" key="3">
    <source>
        <dbReference type="ARBA" id="ARBA00023239"/>
    </source>
</evidence>
<dbReference type="Proteomes" id="UP000241960">
    <property type="component" value="Unassembled WGS sequence"/>
</dbReference>
<feature type="binding site" evidence="5">
    <location>
        <begin position="35"/>
        <end position="37"/>
    </location>
    <ligand>
        <name>3-dehydroquinate</name>
        <dbReference type="ChEBI" id="CHEBI:32364"/>
    </ligand>
</feature>
<dbReference type="GO" id="GO:0009073">
    <property type="term" value="P:aromatic amino acid family biosynthetic process"/>
    <property type="evidence" value="ECO:0007669"/>
    <property type="project" value="UniProtKB-KW"/>
</dbReference>
<feature type="binding site" evidence="5">
    <location>
        <position position="225"/>
    </location>
    <ligand>
        <name>3-dehydroquinate</name>
        <dbReference type="ChEBI" id="CHEBI:32364"/>
    </ligand>
</feature>
<feature type="active site" description="Schiff-base intermediate with substrate" evidence="5">
    <location>
        <position position="160"/>
    </location>
</feature>
<keyword evidence="3 5" id="KW-0456">Lyase</keyword>
<sequence length="239" mass="27066">MTKVDIAVTIAPTEGLSQSTIDDLVQYQDAIQIIELRIDQWHNFDKTHLAGVLDHLYRLHLEKKVLVTYRTASQGGEGGLSYEHYLHTLSEIATMKYIDMLDIEFDKMKDTQPLQDLINQAHNNQIEVVLSHHNFKKTPTLEDLKHLYFKMHQLEPDYLKVAVMPHDKQDVLKLLEAMAETADAVSQKVVGIAMSKLGIVSRTAQGLFGGSISYGCLDSPKAPGQMHVRVLQQQLDIYE</sequence>
<comment type="subunit">
    <text evidence="5">Homodimer.</text>
</comment>
<dbReference type="PANTHER" id="PTHR43699">
    <property type="entry name" value="3-DEHYDROQUINATE DEHYDRATASE"/>
    <property type="match status" value="1"/>
</dbReference>
<evidence type="ECO:0000256" key="4">
    <source>
        <dbReference type="ARBA" id="ARBA00023270"/>
    </source>
</evidence>
<feature type="binding site" evidence="5">
    <location>
        <position position="202"/>
    </location>
    <ligand>
        <name>3-dehydroquinate</name>
        <dbReference type="ChEBI" id="CHEBI:32364"/>
    </ligand>
</feature>
<dbReference type="InterPro" id="IPR001381">
    <property type="entry name" value="DHquinase_I"/>
</dbReference>
<evidence type="ECO:0000256" key="5">
    <source>
        <dbReference type="HAMAP-Rule" id="MF_00214"/>
    </source>
</evidence>
<dbReference type="Pfam" id="PF01487">
    <property type="entry name" value="DHquinase_I"/>
    <property type="match status" value="1"/>
</dbReference>
<dbReference type="GO" id="GO:0003855">
    <property type="term" value="F:3-dehydroquinate dehydratase activity"/>
    <property type="evidence" value="ECO:0007669"/>
    <property type="project" value="UniProtKB-UniRule"/>
</dbReference>
<reference evidence="6 7" key="1">
    <citation type="journal article" date="2016" name="Front. Microbiol.">
        <title>Comprehensive Phylogenetic Analysis of Bovine Non-aureus Staphylococci Species Based on Whole-Genome Sequencing.</title>
        <authorList>
            <person name="Naushad S."/>
            <person name="Barkema H.W."/>
            <person name="Luby C."/>
            <person name="Condas L.A."/>
            <person name="Nobrega D.B."/>
            <person name="Carson D.A."/>
            <person name="De Buck J."/>
        </authorList>
    </citation>
    <scope>NUCLEOTIDE SEQUENCE [LARGE SCALE GENOMIC DNA]</scope>
    <source>
        <strain evidence="6 7">SNUC 1231</strain>
    </source>
</reference>
<dbReference type="PANTHER" id="PTHR43699:SF1">
    <property type="entry name" value="3-DEHYDROQUINATE DEHYDRATASE"/>
    <property type="match status" value="1"/>
</dbReference>
<comment type="function">
    <text evidence="5">Involved in the third step of the chorismate pathway, which leads to the biosynthesis of aromatic amino acids. Catalyzes the cis-dehydration of 3-dehydroquinate (DHQ) and introduces the first double bond of the aromatic ring to yield 3-dehydroshikimate.</text>
</comment>
<dbReference type="AlphaFoldDB" id="A0A9Q6HMM5"/>
<dbReference type="InterPro" id="IPR050146">
    <property type="entry name" value="Type-I_3-dehydroquinase"/>
</dbReference>
<organism evidence="6 7">
    <name type="scientific">Staphylococcus succinus</name>
    <dbReference type="NCBI Taxonomy" id="61015"/>
    <lineage>
        <taxon>Bacteria</taxon>
        <taxon>Bacillati</taxon>
        <taxon>Bacillota</taxon>
        <taxon>Bacilli</taxon>
        <taxon>Bacillales</taxon>
        <taxon>Staphylococcaceae</taxon>
        <taxon>Staphylococcus</taxon>
    </lineage>
</organism>
<dbReference type="EC" id="4.2.1.10" evidence="5"/>
<proteinExistence type="inferred from homology"/>
<protein>
    <recommendedName>
        <fullName evidence="5">3-dehydroquinate dehydratase</fullName>
        <shortName evidence="5">3-dehydroquinase</shortName>
        <ecNumber evidence="5">4.2.1.10</ecNumber>
    </recommendedName>
    <alternativeName>
        <fullName evidence="5">Type I DHQase</fullName>
    </alternativeName>
    <alternativeName>
        <fullName evidence="5">Type I dehydroquinase</fullName>
        <shortName evidence="5">DHQ1</shortName>
    </alternativeName>
</protein>
<dbReference type="InterPro" id="IPR013785">
    <property type="entry name" value="Aldolase_TIM"/>
</dbReference>